<proteinExistence type="predicted"/>
<accession>A0A0F9HD71</accession>
<gene>
    <name evidence="1" type="ORF">LCGC14_2078590</name>
</gene>
<name>A0A0F9HD71_9ZZZZ</name>
<evidence type="ECO:0000313" key="1">
    <source>
        <dbReference type="EMBL" id="KKL73072.1"/>
    </source>
</evidence>
<sequence length="63" mass="6966">MIAGFDKIVKQEILGARHPLLGLQFAQQRPFLDCKLQLFCGSTARLFISVSCWATVVEGPSQT</sequence>
<protein>
    <submittedName>
        <fullName evidence="1">Uncharacterized protein</fullName>
    </submittedName>
</protein>
<comment type="caution">
    <text evidence="1">The sequence shown here is derived from an EMBL/GenBank/DDBJ whole genome shotgun (WGS) entry which is preliminary data.</text>
</comment>
<feature type="non-terminal residue" evidence="1">
    <location>
        <position position="63"/>
    </location>
</feature>
<dbReference type="AlphaFoldDB" id="A0A0F9HD71"/>
<reference evidence="1" key="1">
    <citation type="journal article" date="2015" name="Nature">
        <title>Complex archaea that bridge the gap between prokaryotes and eukaryotes.</title>
        <authorList>
            <person name="Spang A."/>
            <person name="Saw J.H."/>
            <person name="Jorgensen S.L."/>
            <person name="Zaremba-Niedzwiedzka K."/>
            <person name="Martijn J."/>
            <person name="Lind A.E."/>
            <person name="van Eijk R."/>
            <person name="Schleper C."/>
            <person name="Guy L."/>
            <person name="Ettema T.J."/>
        </authorList>
    </citation>
    <scope>NUCLEOTIDE SEQUENCE</scope>
</reference>
<organism evidence="1">
    <name type="scientific">marine sediment metagenome</name>
    <dbReference type="NCBI Taxonomy" id="412755"/>
    <lineage>
        <taxon>unclassified sequences</taxon>
        <taxon>metagenomes</taxon>
        <taxon>ecological metagenomes</taxon>
    </lineage>
</organism>
<dbReference type="EMBL" id="LAZR01025078">
    <property type="protein sequence ID" value="KKL73072.1"/>
    <property type="molecule type" value="Genomic_DNA"/>
</dbReference>